<feature type="signal peptide" evidence="2">
    <location>
        <begin position="1"/>
        <end position="28"/>
    </location>
</feature>
<protein>
    <submittedName>
        <fullName evidence="3">Uncharacterized protein</fullName>
    </submittedName>
</protein>
<dbReference type="Gene3D" id="2.40.10.10">
    <property type="entry name" value="Trypsin-like serine proteases"/>
    <property type="match status" value="2"/>
</dbReference>
<gene>
    <name evidence="3" type="ORF">F9L07_04790</name>
</gene>
<evidence type="ECO:0000256" key="2">
    <source>
        <dbReference type="SAM" id="SignalP"/>
    </source>
</evidence>
<dbReference type="PROSITE" id="PS00134">
    <property type="entry name" value="TRYPSIN_HIS"/>
    <property type="match status" value="1"/>
</dbReference>
<dbReference type="InterPro" id="IPR050966">
    <property type="entry name" value="Glutamyl_endopeptidase"/>
</dbReference>
<dbReference type="GO" id="GO:0006508">
    <property type="term" value="P:proteolysis"/>
    <property type="evidence" value="ECO:0007669"/>
    <property type="project" value="InterPro"/>
</dbReference>
<dbReference type="AlphaFoldDB" id="A0A7J5DYZ7"/>
<dbReference type="GO" id="GO:0004252">
    <property type="term" value="F:serine-type endopeptidase activity"/>
    <property type="evidence" value="ECO:0007669"/>
    <property type="project" value="InterPro"/>
</dbReference>
<evidence type="ECO:0000313" key="4">
    <source>
        <dbReference type="Proteomes" id="UP000449906"/>
    </source>
</evidence>
<organism evidence="3 4">
    <name type="scientific">Nocardioides simplex</name>
    <name type="common">Arthrobacter simplex</name>
    <dbReference type="NCBI Taxonomy" id="2045"/>
    <lineage>
        <taxon>Bacteria</taxon>
        <taxon>Bacillati</taxon>
        <taxon>Actinomycetota</taxon>
        <taxon>Actinomycetes</taxon>
        <taxon>Propionibacteriales</taxon>
        <taxon>Nocardioidaceae</taxon>
        <taxon>Pimelobacter</taxon>
    </lineage>
</organism>
<reference evidence="3 4" key="1">
    <citation type="submission" date="2019-09" db="EMBL/GenBank/DDBJ databases">
        <title>Pimelobacter sp. isolated from Paulinella.</title>
        <authorList>
            <person name="Jeong S.E."/>
        </authorList>
    </citation>
    <scope>NUCLEOTIDE SEQUENCE [LARGE SCALE GENOMIC DNA]</scope>
    <source>
        <strain evidence="3 4">Pch-N</strain>
    </source>
</reference>
<dbReference type="Proteomes" id="UP000449906">
    <property type="component" value="Unassembled WGS sequence"/>
</dbReference>
<accession>A0A7J5DYZ7</accession>
<dbReference type="PANTHER" id="PTHR15462">
    <property type="entry name" value="SERINE PROTEASE"/>
    <property type="match status" value="1"/>
</dbReference>
<dbReference type="PANTHER" id="PTHR15462:SF19">
    <property type="entry name" value="PEPTIDASE S1 DOMAIN-CONTAINING PROTEIN"/>
    <property type="match status" value="1"/>
</dbReference>
<comment type="caution">
    <text evidence="3">The sequence shown here is derived from an EMBL/GenBank/DDBJ whole genome shotgun (WGS) entry which is preliminary data.</text>
</comment>
<feature type="chain" id="PRO_5029561013" evidence="2">
    <location>
        <begin position="29"/>
        <end position="433"/>
    </location>
</feature>
<name>A0A7J5DYZ7_NOCSI</name>
<dbReference type="EMBL" id="WBVM01000001">
    <property type="protein sequence ID" value="KAB2811230.1"/>
    <property type="molecule type" value="Genomic_DNA"/>
</dbReference>
<evidence type="ECO:0000256" key="1">
    <source>
        <dbReference type="ARBA" id="ARBA00022729"/>
    </source>
</evidence>
<evidence type="ECO:0000313" key="3">
    <source>
        <dbReference type="EMBL" id="KAB2811230.1"/>
    </source>
</evidence>
<dbReference type="InterPro" id="IPR018114">
    <property type="entry name" value="TRYPSIN_HIS"/>
</dbReference>
<dbReference type="InterPro" id="IPR043504">
    <property type="entry name" value="Peptidase_S1_PA_chymotrypsin"/>
</dbReference>
<dbReference type="RefSeq" id="WP_151578739.1">
    <property type="nucleotide sequence ID" value="NZ_WBVM01000001.1"/>
</dbReference>
<dbReference type="InterPro" id="IPR009003">
    <property type="entry name" value="Peptidase_S1_PA"/>
</dbReference>
<dbReference type="SUPFAM" id="SSF50494">
    <property type="entry name" value="Trypsin-like serine proteases"/>
    <property type="match status" value="1"/>
</dbReference>
<proteinExistence type="predicted"/>
<keyword evidence="1 2" id="KW-0732">Signal</keyword>
<sequence length="433" mass="44780">MATKRRATAALAWLLLAGLLTTAPEATAAAPAPAAEGGTGPVDVRAYWTPQRMRAAVPVDRSADVAVAGRRPAAGAARARAVVAPRSTGKLFFSDGASDYVCSGAAVNTPERNVVLTAGHCVNSGATRGLLGCRPGRYFTRFLFVPGYAAGARPYGAWAGVTALAQPDWVNQCGNFSHDQAVLTVAPLGGRQLVDVVGGNAVAWGYPPREDGVRVIGWPAEAPYDGEHAQQCAGPTTASPGTGDAQMSCPLNGGASGGPWFLGMVSPDVGYIWAVTSRRTTEGPALLLAWPLDRTILTLLAAVRPARATATAGAPAAARPRGRGPLSVAALPAVTGRGQPYRLRLRARAGTRVVVQARRSATARWRRLTVVRMPASGVVDLSRASGPAGPVWFRLKQGKRVGKKAKVVVRACPLPVDRRAAVVAATGCSSPTA</sequence>